<gene>
    <name evidence="1" type="ORF">PCAMFM013_S009g000162</name>
</gene>
<dbReference type="SUPFAM" id="SSF53098">
    <property type="entry name" value="Ribonuclease H-like"/>
    <property type="match status" value="1"/>
</dbReference>
<sequence>MSLNGFDAVLAMTDKFSKQNGFVPGKTTWDGPDWAKSVVTFWWIAGWGFPVVMITDRDPEFVQGL</sequence>
<evidence type="ECO:0000313" key="2">
    <source>
        <dbReference type="Proteomes" id="UP000053732"/>
    </source>
</evidence>
<dbReference type="STRING" id="1429867.A0A0G4PA85"/>
<proteinExistence type="predicted"/>
<dbReference type="AlphaFoldDB" id="A0A0G4PA85"/>
<organism evidence="1 2">
    <name type="scientific">Penicillium camemberti (strain FM 013)</name>
    <dbReference type="NCBI Taxonomy" id="1429867"/>
    <lineage>
        <taxon>Eukaryota</taxon>
        <taxon>Fungi</taxon>
        <taxon>Dikarya</taxon>
        <taxon>Ascomycota</taxon>
        <taxon>Pezizomycotina</taxon>
        <taxon>Eurotiomycetes</taxon>
        <taxon>Eurotiomycetidae</taxon>
        <taxon>Eurotiales</taxon>
        <taxon>Aspergillaceae</taxon>
        <taxon>Penicillium</taxon>
    </lineage>
</organism>
<name>A0A0G4PA85_PENC3</name>
<protein>
    <submittedName>
        <fullName evidence="1">Str. FM013</fullName>
    </submittedName>
</protein>
<reference evidence="1 2" key="1">
    <citation type="journal article" date="2014" name="Nat. Commun.">
        <title>Multiple recent horizontal transfers of a large genomic region in cheese making fungi.</title>
        <authorList>
            <person name="Cheeseman K."/>
            <person name="Ropars J."/>
            <person name="Renault P."/>
            <person name="Dupont J."/>
            <person name="Gouzy J."/>
            <person name="Branca A."/>
            <person name="Abraham A.L."/>
            <person name="Ceppi M."/>
            <person name="Conseiller E."/>
            <person name="Debuchy R."/>
            <person name="Malagnac F."/>
            <person name="Goarin A."/>
            <person name="Silar P."/>
            <person name="Lacoste S."/>
            <person name="Sallet E."/>
            <person name="Bensimon A."/>
            <person name="Giraud T."/>
            <person name="Brygoo Y."/>
        </authorList>
    </citation>
    <scope>NUCLEOTIDE SEQUENCE [LARGE SCALE GENOMIC DNA]</scope>
    <source>
        <strain evidence="2">FM 013</strain>
    </source>
</reference>
<dbReference type="Proteomes" id="UP000053732">
    <property type="component" value="Unassembled WGS sequence"/>
</dbReference>
<dbReference type="EMBL" id="HG793142">
    <property type="protein sequence ID" value="CRL23222.1"/>
    <property type="molecule type" value="Genomic_DNA"/>
</dbReference>
<accession>A0A0G4PA85</accession>
<evidence type="ECO:0000313" key="1">
    <source>
        <dbReference type="EMBL" id="CRL23222.1"/>
    </source>
</evidence>
<keyword evidence="2" id="KW-1185">Reference proteome</keyword>
<dbReference type="InterPro" id="IPR012337">
    <property type="entry name" value="RNaseH-like_sf"/>
</dbReference>